<dbReference type="EMBL" id="BAABRR010000001">
    <property type="protein sequence ID" value="GAA5517859.1"/>
    <property type="molecule type" value="Genomic_DNA"/>
</dbReference>
<organism evidence="10 11">
    <name type="scientific">Demequina sediminis</name>
    <dbReference type="NCBI Taxonomy" id="1930058"/>
    <lineage>
        <taxon>Bacteria</taxon>
        <taxon>Bacillati</taxon>
        <taxon>Actinomycetota</taxon>
        <taxon>Actinomycetes</taxon>
        <taxon>Micrococcales</taxon>
        <taxon>Demequinaceae</taxon>
        <taxon>Demequina</taxon>
    </lineage>
</organism>
<evidence type="ECO:0000313" key="11">
    <source>
        <dbReference type="Proteomes" id="UP001426770"/>
    </source>
</evidence>
<sequence length="260" mass="27321">MVILAAVALGLLCGSFANVLIARVPSGEGWVRGSSRCPTCRHDIAWYDNIPVLSWLVLRRRCRHCKEPISARYPLVELTVGVLFGLVAWQFGSGAVTWLLALSALLTVALTAIDLEHHRLPDALVFTLAGAAVLLLVADAALSGAWASLGRAGLGALALGGFYFVLWFVYPKGLGFGDVKLAVPIGAILGYLGWGALAVGAFLGPFVGGLLAIAAGVRAGGVRGVRLAYGPAIITAFWIAVLWGPAISSWYVEWATGWAV</sequence>
<dbReference type="Gene3D" id="1.20.120.1220">
    <property type="match status" value="1"/>
</dbReference>
<gene>
    <name evidence="10" type="ORF">Lsed01_00275</name>
</gene>
<feature type="transmembrane region" description="Helical" evidence="7">
    <location>
        <begin position="152"/>
        <end position="170"/>
    </location>
</feature>
<dbReference type="Pfam" id="PF01478">
    <property type="entry name" value="Peptidase_A24"/>
    <property type="match status" value="1"/>
</dbReference>
<keyword evidence="3" id="KW-1003">Cell membrane</keyword>
<keyword evidence="4 7" id="KW-0812">Transmembrane</keyword>
<keyword evidence="6 7" id="KW-0472">Membrane</keyword>
<dbReference type="InterPro" id="IPR000045">
    <property type="entry name" value="Prepilin_IV_endopep_pep"/>
</dbReference>
<feature type="transmembrane region" description="Helical" evidence="7">
    <location>
        <begin position="191"/>
        <end position="217"/>
    </location>
</feature>
<dbReference type="PANTHER" id="PTHR30487">
    <property type="entry name" value="TYPE 4 PREPILIN-LIKE PROTEINS LEADER PEPTIDE-PROCESSING ENZYME"/>
    <property type="match status" value="1"/>
</dbReference>
<feature type="transmembrane region" description="Helical" evidence="7">
    <location>
        <begin position="125"/>
        <end position="146"/>
    </location>
</feature>
<comment type="caution">
    <text evidence="10">The sequence shown here is derived from an EMBL/GenBank/DDBJ whole genome shotgun (WGS) entry which is preliminary data.</text>
</comment>
<accession>A0ABP9WE80</accession>
<evidence type="ECO:0000256" key="5">
    <source>
        <dbReference type="ARBA" id="ARBA00022989"/>
    </source>
</evidence>
<keyword evidence="11" id="KW-1185">Reference proteome</keyword>
<dbReference type="Pfam" id="PF06750">
    <property type="entry name" value="A24_N_bact"/>
    <property type="match status" value="1"/>
</dbReference>
<evidence type="ECO:0000256" key="6">
    <source>
        <dbReference type="ARBA" id="ARBA00023136"/>
    </source>
</evidence>
<proteinExistence type="inferred from homology"/>
<feature type="domain" description="Prepilin type IV endopeptidase peptidase" evidence="8">
    <location>
        <begin position="104"/>
        <end position="213"/>
    </location>
</feature>
<evidence type="ECO:0000313" key="10">
    <source>
        <dbReference type="EMBL" id="GAA5517859.1"/>
    </source>
</evidence>
<keyword evidence="5 7" id="KW-1133">Transmembrane helix</keyword>
<name>A0ABP9WE80_9MICO</name>
<dbReference type="InterPro" id="IPR050882">
    <property type="entry name" value="Prepilin_peptidase/N-MTase"/>
</dbReference>
<feature type="domain" description="Prepilin peptidase A24 N-terminal" evidence="9">
    <location>
        <begin position="9"/>
        <end position="91"/>
    </location>
</feature>
<evidence type="ECO:0000256" key="2">
    <source>
        <dbReference type="ARBA" id="ARBA00005801"/>
    </source>
</evidence>
<feature type="transmembrane region" description="Helical" evidence="7">
    <location>
        <begin position="95"/>
        <end position="113"/>
    </location>
</feature>
<evidence type="ECO:0000259" key="9">
    <source>
        <dbReference type="Pfam" id="PF06750"/>
    </source>
</evidence>
<evidence type="ECO:0000259" key="8">
    <source>
        <dbReference type="Pfam" id="PF01478"/>
    </source>
</evidence>
<dbReference type="PANTHER" id="PTHR30487:SF0">
    <property type="entry name" value="PREPILIN LEADER PEPTIDASE_N-METHYLTRANSFERASE-RELATED"/>
    <property type="match status" value="1"/>
</dbReference>
<feature type="transmembrane region" description="Helical" evidence="7">
    <location>
        <begin position="229"/>
        <end position="252"/>
    </location>
</feature>
<dbReference type="InterPro" id="IPR010627">
    <property type="entry name" value="Prepilin_pept_A24_N"/>
</dbReference>
<evidence type="ECO:0008006" key="12">
    <source>
        <dbReference type="Google" id="ProtNLM"/>
    </source>
</evidence>
<evidence type="ECO:0000256" key="1">
    <source>
        <dbReference type="ARBA" id="ARBA00004651"/>
    </source>
</evidence>
<evidence type="ECO:0000256" key="3">
    <source>
        <dbReference type="ARBA" id="ARBA00022475"/>
    </source>
</evidence>
<protein>
    <recommendedName>
        <fullName evidence="12">Prepilin peptidase</fullName>
    </recommendedName>
</protein>
<comment type="subcellular location">
    <subcellularLocation>
        <location evidence="1">Cell membrane</location>
        <topology evidence="1">Multi-pass membrane protein</topology>
    </subcellularLocation>
</comment>
<evidence type="ECO:0000256" key="7">
    <source>
        <dbReference type="SAM" id="Phobius"/>
    </source>
</evidence>
<dbReference type="Proteomes" id="UP001426770">
    <property type="component" value="Unassembled WGS sequence"/>
</dbReference>
<evidence type="ECO:0000256" key="4">
    <source>
        <dbReference type="ARBA" id="ARBA00022692"/>
    </source>
</evidence>
<reference evidence="10 11" key="1">
    <citation type="submission" date="2024-02" db="EMBL/GenBank/DDBJ databases">
        <title>Lysinimicrobium sediminis NBRC 112286.</title>
        <authorList>
            <person name="Ichikawa N."/>
            <person name="Katano-Makiyama Y."/>
            <person name="Hidaka K."/>
        </authorList>
    </citation>
    <scope>NUCLEOTIDE SEQUENCE [LARGE SCALE GENOMIC DNA]</scope>
    <source>
        <strain evidence="10 11">NBRC 112286</strain>
    </source>
</reference>
<comment type="similarity">
    <text evidence="2">Belongs to the peptidase A24 family.</text>
</comment>